<evidence type="ECO:0000256" key="5">
    <source>
        <dbReference type="SAM" id="Phobius"/>
    </source>
</evidence>
<dbReference type="Proteomes" id="UP000823636">
    <property type="component" value="Unassembled WGS sequence"/>
</dbReference>
<accession>A0A9D9H7L2</accession>
<dbReference type="PANTHER" id="PTHR37422:SF13">
    <property type="entry name" value="LIPOPOLYSACCHARIDE BIOSYNTHESIS PROTEIN PA4999-RELATED"/>
    <property type="match status" value="1"/>
</dbReference>
<feature type="transmembrane region" description="Helical" evidence="5">
    <location>
        <begin position="92"/>
        <end position="109"/>
    </location>
</feature>
<dbReference type="GO" id="GO:0016874">
    <property type="term" value="F:ligase activity"/>
    <property type="evidence" value="ECO:0007669"/>
    <property type="project" value="UniProtKB-KW"/>
</dbReference>
<dbReference type="InterPro" id="IPR051533">
    <property type="entry name" value="WaaL-like"/>
</dbReference>
<protein>
    <submittedName>
        <fullName evidence="7">O-antigen ligase family protein</fullName>
    </submittedName>
</protein>
<reference evidence="7" key="2">
    <citation type="journal article" date="2021" name="PeerJ">
        <title>Extensive microbial diversity within the chicken gut microbiome revealed by metagenomics and culture.</title>
        <authorList>
            <person name="Gilroy R."/>
            <person name="Ravi A."/>
            <person name="Getino M."/>
            <person name="Pursley I."/>
            <person name="Horton D.L."/>
            <person name="Alikhan N.F."/>
            <person name="Baker D."/>
            <person name="Gharbi K."/>
            <person name="Hall N."/>
            <person name="Watson M."/>
            <person name="Adriaenssens E.M."/>
            <person name="Foster-Nyarko E."/>
            <person name="Jarju S."/>
            <person name="Secka A."/>
            <person name="Antonio M."/>
            <person name="Oren A."/>
            <person name="Chaudhuri R.R."/>
            <person name="La Ragione R."/>
            <person name="Hildebrand F."/>
            <person name="Pallen M.J."/>
        </authorList>
    </citation>
    <scope>NUCLEOTIDE SEQUENCE</scope>
    <source>
        <strain evidence="7">G3-4614</strain>
    </source>
</reference>
<keyword evidence="4 5" id="KW-0472">Membrane</keyword>
<comment type="subcellular location">
    <subcellularLocation>
        <location evidence="1">Membrane</location>
        <topology evidence="1">Multi-pass membrane protein</topology>
    </subcellularLocation>
</comment>
<feature type="transmembrane region" description="Helical" evidence="5">
    <location>
        <begin position="154"/>
        <end position="178"/>
    </location>
</feature>
<evidence type="ECO:0000256" key="3">
    <source>
        <dbReference type="ARBA" id="ARBA00022989"/>
    </source>
</evidence>
<keyword evidence="7" id="KW-0436">Ligase</keyword>
<evidence type="ECO:0000256" key="2">
    <source>
        <dbReference type="ARBA" id="ARBA00022692"/>
    </source>
</evidence>
<feature type="transmembrane region" description="Helical" evidence="5">
    <location>
        <begin position="386"/>
        <end position="409"/>
    </location>
</feature>
<dbReference type="AlphaFoldDB" id="A0A9D9H7L2"/>
<feature type="transmembrane region" description="Helical" evidence="5">
    <location>
        <begin position="14"/>
        <end position="32"/>
    </location>
</feature>
<comment type="caution">
    <text evidence="7">The sequence shown here is derived from an EMBL/GenBank/DDBJ whole genome shotgun (WGS) entry which is preliminary data.</text>
</comment>
<evidence type="ECO:0000313" key="8">
    <source>
        <dbReference type="Proteomes" id="UP000823636"/>
    </source>
</evidence>
<keyword evidence="2 5" id="KW-0812">Transmembrane</keyword>
<keyword evidence="3 5" id="KW-1133">Transmembrane helix</keyword>
<feature type="transmembrane region" description="Helical" evidence="5">
    <location>
        <begin position="362"/>
        <end position="380"/>
    </location>
</feature>
<evidence type="ECO:0000259" key="6">
    <source>
        <dbReference type="Pfam" id="PF04932"/>
    </source>
</evidence>
<feature type="transmembrane region" description="Helical" evidence="5">
    <location>
        <begin position="327"/>
        <end position="350"/>
    </location>
</feature>
<dbReference type="PANTHER" id="PTHR37422">
    <property type="entry name" value="TEICHURONIC ACID BIOSYNTHESIS PROTEIN TUAE"/>
    <property type="match status" value="1"/>
</dbReference>
<feature type="transmembrane region" description="Helical" evidence="5">
    <location>
        <begin position="228"/>
        <end position="246"/>
    </location>
</feature>
<gene>
    <name evidence="7" type="ORF">IAC54_04350</name>
</gene>
<feature type="transmembrane region" description="Helical" evidence="5">
    <location>
        <begin position="121"/>
        <end position="142"/>
    </location>
</feature>
<feature type="transmembrane region" description="Helical" evidence="5">
    <location>
        <begin position="44"/>
        <end position="62"/>
    </location>
</feature>
<dbReference type="Pfam" id="PF04932">
    <property type="entry name" value="Wzy_C"/>
    <property type="match status" value="1"/>
</dbReference>
<dbReference type="InterPro" id="IPR007016">
    <property type="entry name" value="O-antigen_ligase-rel_domated"/>
</dbReference>
<feature type="domain" description="O-antigen ligase-related" evidence="6">
    <location>
        <begin position="189"/>
        <end position="342"/>
    </location>
</feature>
<dbReference type="EMBL" id="JADIMW010000047">
    <property type="protein sequence ID" value="MBO8438112.1"/>
    <property type="molecule type" value="Genomic_DNA"/>
</dbReference>
<dbReference type="GO" id="GO:0016020">
    <property type="term" value="C:membrane"/>
    <property type="evidence" value="ECO:0007669"/>
    <property type="project" value="UniProtKB-SubCell"/>
</dbReference>
<reference evidence="7" key="1">
    <citation type="submission" date="2020-10" db="EMBL/GenBank/DDBJ databases">
        <authorList>
            <person name="Gilroy R."/>
        </authorList>
    </citation>
    <scope>NUCLEOTIDE SEQUENCE</scope>
    <source>
        <strain evidence="7">G3-4614</strain>
    </source>
</reference>
<evidence type="ECO:0000256" key="4">
    <source>
        <dbReference type="ARBA" id="ARBA00023136"/>
    </source>
</evidence>
<evidence type="ECO:0000313" key="7">
    <source>
        <dbReference type="EMBL" id="MBO8438112.1"/>
    </source>
</evidence>
<name>A0A9D9H7L2_9BACT</name>
<evidence type="ECO:0000256" key="1">
    <source>
        <dbReference type="ARBA" id="ARBA00004141"/>
    </source>
</evidence>
<feature type="transmembrane region" description="Helical" evidence="5">
    <location>
        <begin position="68"/>
        <end position="85"/>
    </location>
</feature>
<proteinExistence type="predicted"/>
<organism evidence="7 8">
    <name type="scientific">Candidatus Caccoplasma merdipullorum</name>
    <dbReference type="NCBI Taxonomy" id="2840718"/>
    <lineage>
        <taxon>Bacteria</taxon>
        <taxon>Pseudomonadati</taxon>
        <taxon>Bacteroidota</taxon>
        <taxon>Bacteroidia</taxon>
        <taxon>Bacteroidales</taxon>
        <taxon>Bacteroidaceae</taxon>
        <taxon>Bacteroidaceae incertae sedis</taxon>
        <taxon>Candidatus Caccoplasma</taxon>
    </lineage>
</organism>
<sequence>MATLIKREGNLNKVFHRINFIAAFVALAVVNGAITQKTFSLGNLYYAILIIALLLTFFQATIKRLSVSMSFIYICCMLSILLNDIPTVYQPWARFGLFVIVTVIASPFIQSNFYDKFRINLFKYIHNLLILIMVFSIPAIIFNERSAGGFFAGITNHSMLIAPISAISLITLIYYLYLNKFNRIIIIILIAFSFVALLLAASRISLAGFVLAMVFFFYRKNRHNMREFAKTGISILAIFILTYPLWNGYMEGIEKKNEAAINAETGEMNLASSREIIWIQRIKEFHSSPIVGIGFCYAPLVVGKNEYSGEFITANTYDGNIEPGSSWLGVFSMTGLLGFLGIISLWIRSFRMCFKMEKKDNLYAIYLSSMMVFWCVHMIAEGEIFSAGGVLCFMVWLGVGTVQAAYNVLYKQ</sequence>
<feature type="transmembrane region" description="Helical" evidence="5">
    <location>
        <begin position="184"/>
        <end position="216"/>
    </location>
</feature>